<keyword evidence="2" id="KW-1185">Reference proteome</keyword>
<dbReference type="Proteomes" id="UP000192775">
    <property type="component" value="Chromosome"/>
</dbReference>
<evidence type="ECO:0000313" key="1">
    <source>
        <dbReference type="EMBL" id="ARJ07130.1"/>
    </source>
</evidence>
<proteinExistence type="predicted"/>
<evidence type="ECO:0000313" key="2">
    <source>
        <dbReference type="Proteomes" id="UP000192775"/>
    </source>
</evidence>
<sequence>MTAEEVASARFTTTSFRAGYDTEDVDAFLADCVETLRWREGSARPEAPVTAKQVVDTRFGQTKFRAGYDQDEVDDLLDRVAATLHDAESVSDADGPSAGSAS</sequence>
<dbReference type="Gene3D" id="6.10.250.660">
    <property type="match status" value="2"/>
</dbReference>
<organism evidence="1 2">
    <name type="scientific">Cnuibacter physcomitrellae</name>
    <dbReference type="NCBI Taxonomy" id="1619308"/>
    <lineage>
        <taxon>Bacteria</taxon>
        <taxon>Bacillati</taxon>
        <taxon>Actinomycetota</taxon>
        <taxon>Actinomycetes</taxon>
        <taxon>Micrococcales</taxon>
        <taxon>Microbacteriaceae</taxon>
        <taxon>Cnuibacter</taxon>
    </lineage>
</organism>
<protein>
    <recommendedName>
        <fullName evidence="3">Antigen 84</fullName>
    </recommendedName>
</protein>
<dbReference type="EMBL" id="CP020715">
    <property type="protein sequence ID" value="ARJ07130.1"/>
    <property type="molecule type" value="Genomic_DNA"/>
</dbReference>
<name>A0A1X9LYJ7_9MICO</name>
<reference evidence="1 2" key="1">
    <citation type="submission" date="2017-04" db="EMBL/GenBank/DDBJ databases">
        <authorList>
            <person name="Afonso C.L."/>
            <person name="Miller P.J."/>
            <person name="Scott M.A."/>
            <person name="Spackman E."/>
            <person name="Goraichik I."/>
            <person name="Dimitrov K.M."/>
            <person name="Suarez D.L."/>
            <person name="Swayne D.E."/>
        </authorList>
    </citation>
    <scope>NUCLEOTIDE SEQUENCE [LARGE SCALE GENOMIC DNA]</scope>
    <source>
        <strain evidence="2">XA(T)</strain>
    </source>
</reference>
<accession>A0A1X9LYJ7</accession>
<dbReference type="AlphaFoldDB" id="A0A1X9LYJ7"/>
<gene>
    <name evidence="1" type="ORF">B5808_01560</name>
</gene>
<dbReference type="KEGG" id="cphy:B5808_01560"/>
<evidence type="ECO:0008006" key="3">
    <source>
        <dbReference type="Google" id="ProtNLM"/>
    </source>
</evidence>
<dbReference type="NCBIfam" id="TIGR03544">
    <property type="entry name" value="DivI1A_domain"/>
    <property type="match status" value="2"/>
</dbReference>
<dbReference type="STRING" id="1619308.B5808_01560"/>
<dbReference type="InterPro" id="IPR019933">
    <property type="entry name" value="DivIVA_domain"/>
</dbReference>